<reference evidence="2 3" key="1">
    <citation type="submission" date="2015-11" db="EMBL/GenBank/DDBJ databases">
        <authorList>
            <person name="Sahl J."/>
            <person name="Wagner D."/>
            <person name="Keim P."/>
        </authorList>
    </citation>
    <scope>NUCLEOTIDE SEQUENCE [LARGE SCALE GENOMIC DNA]</scope>
    <source>
        <strain evidence="2 3">AZ-4-2-10-S1-D7</strain>
    </source>
</reference>
<name>A0AAW3Q104_9BURK</name>
<dbReference type="InterPro" id="IPR012341">
    <property type="entry name" value="6hp_glycosidase-like_sf"/>
</dbReference>
<feature type="chain" id="PRO_5043341026" description="Lipoprotein" evidence="1">
    <location>
        <begin position="21"/>
        <end position="713"/>
    </location>
</feature>
<feature type="signal peptide" evidence="1">
    <location>
        <begin position="1"/>
        <end position="20"/>
    </location>
</feature>
<accession>A0AAW3Q104</accession>
<sequence length="713" mass="76251">MHRLAKSLCLGLVCAGLLSACNDDDVKSNNPPSNTAALSFRMDTGGQINAFYRQDKVAAHLLARSSTKPRLLVVFPAGNSGTGLWFDDTAQPVNWSLDTPPAALSAPDAHGRPLYGIGADVSVDTATLTIRQGVLSNVRFLRDFNGGATIPPQILTAPTVQGSTAQWQRDRLDGAPGYALRITLRDGGSIAPAAGGKLVLNAPAGSHTLKLHIDALSGETPLSPITHANLFAPSVNPDPVSQNVLEFLSFNDKLLAGSWQYDTYFGRDTLISVRMLMPVLEPAAIEAGLSSVLSRLSPDGKVAHEEGIGEFALVDNQKNGRPNDATPTYDYKMIDSDYLLAPIAAAWLIDDTRGQARAAAYLAQRGSDGQTNGSRLVVNLLHVATTAQPFAQQPSVANLIHLRPGEIVGNWRDSTDGLGGGVYPYDVNAVLVPAALRAANAFLARGLLDPYLDAQQRATLANTANEAATWETQAPPLFQVSVPAAQAATDVSAYAPSAGVPAGAAPNAPLAFYALSLDQQGNPIPVMHSDGGFALLFGTPPDDQLQRIVGDVTRPFPTGLVTDAGMLIANPAYASPSLWPKFTSSAYHGTVVWSWQQAMWVAGLDRQLARQDLSATTRTLLAQARQTIWQVISNGRDMRTSEMWTWSYVNGKYQTDAFGTRSADATEANAAQLWSTTYLAIRDPQQRAGKYWWQASQPMQDERSKQATAVASR</sequence>
<dbReference type="Proteomes" id="UP000070434">
    <property type="component" value="Chromosome 1"/>
</dbReference>
<dbReference type="GO" id="GO:0005975">
    <property type="term" value="P:carbohydrate metabolic process"/>
    <property type="evidence" value="ECO:0007669"/>
    <property type="project" value="InterPro"/>
</dbReference>
<keyword evidence="1" id="KW-0732">Signal</keyword>
<comment type="caution">
    <text evidence="2">The sequence shown here is derived from an EMBL/GenBank/DDBJ whole genome shotgun (WGS) entry which is preliminary data.</text>
</comment>
<evidence type="ECO:0000313" key="2">
    <source>
        <dbReference type="EMBL" id="KWZ35545.1"/>
    </source>
</evidence>
<evidence type="ECO:0000313" key="3">
    <source>
        <dbReference type="Proteomes" id="UP000070434"/>
    </source>
</evidence>
<evidence type="ECO:0008006" key="4">
    <source>
        <dbReference type="Google" id="ProtNLM"/>
    </source>
</evidence>
<dbReference type="Gene3D" id="1.50.10.10">
    <property type="match status" value="1"/>
</dbReference>
<protein>
    <recommendedName>
        <fullName evidence="4">Lipoprotein</fullName>
    </recommendedName>
</protein>
<proteinExistence type="predicted"/>
<dbReference type="SUPFAM" id="SSF48208">
    <property type="entry name" value="Six-hairpin glycosidases"/>
    <property type="match status" value="1"/>
</dbReference>
<evidence type="ECO:0000256" key="1">
    <source>
        <dbReference type="SAM" id="SignalP"/>
    </source>
</evidence>
<dbReference type="EMBL" id="LNJP01000001">
    <property type="protein sequence ID" value="KWZ35545.1"/>
    <property type="molecule type" value="Genomic_DNA"/>
</dbReference>
<dbReference type="RefSeq" id="WP_060966224.1">
    <property type="nucleotide sequence ID" value="NZ_CM003768.1"/>
</dbReference>
<gene>
    <name evidence="2" type="ORF">WS64_08340</name>
</gene>
<dbReference type="PROSITE" id="PS51257">
    <property type="entry name" value="PROKAR_LIPOPROTEIN"/>
    <property type="match status" value="1"/>
</dbReference>
<dbReference type="InterPro" id="IPR008928">
    <property type="entry name" value="6-hairpin_glycosidase_sf"/>
</dbReference>
<dbReference type="AlphaFoldDB" id="A0AAW3Q104"/>
<organism evidence="2 3">
    <name type="scientific">Burkholderia anthina</name>
    <dbReference type="NCBI Taxonomy" id="179879"/>
    <lineage>
        <taxon>Bacteria</taxon>
        <taxon>Pseudomonadati</taxon>
        <taxon>Pseudomonadota</taxon>
        <taxon>Betaproteobacteria</taxon>
        <taxon>Burkholderiales</taxon>
        <taxon>Burkholderiaceae</taxon>
        <taxon>Burkholderia</taxon>
        <taxon>Burkholderia cepacia complex</taxon>
    </lineage>
</organism>